<dbReference type="PANTHER" id="PTHR43775">
    <property type="entry name" value="FATTY ACID SYNTHASE"/>
    <property type="match status" value="1"/>
</dbReference>
<evidence type="ECO:0000256" key="10">
    <source>
        <dbReference type="ARBA" id="ARBA00023098"/>
    </source>
</evidence>
<dbReference type="InterPro" id="IPR001242">
    <property type="entry name" value="Condensation_dom"/>
</dbReference>
<dbReference type="CDD" id="cd00833">
    <property type="entry name" value="PKS"/>
    <property type="match status" value="1"/>
</dbReference>
<evidence type="ECO:0000256" key="4">
    <source>
        <dbReference type="ARBA" id="ARBA00022450"/>
    </source>
</evidence>
<gene>
    <name evidence="25" type="primary">ppsE</name>
    <name evidence="25" type="ORF">GLIP_1057</name>
</gene>
<dbReference type="FunFam" id="3.40.50.980:FF:000001">
    <property type="entry name" value="Non-ribosomal peptide synthetase"/>
    <property type="match status" value="1"/>
</dbReference>
<dbReference type="Pfam" id="PF00698">
    <property type="entry name" value="Acyl_transf_1"/>
    <property type="match status" value="1"/>
</dbReference>
<evidence type="ECO:0000313" key="25">
    <source>
        <dbReference type="EMBL" id="GAC13699.1"/>
    </source>
</evidence>
<dbReference type="InterPro" id="IPR014031">
    <property type="entry name" value="Ketoacyl_synth_C"/>
</dbReference>
<keyword evidence="8" id="KW-0521">NADP</keyword>
<evidence type="ECO:0000259" key="23">
    <source>
        <dbReference type="PROSITE" id="PS50075"/>
    </source>
</evidence>
<dbReference type="FunFam" id="3.40.47.10:FF:000042">
    <property type="entry name" value="Polyketide synthase Pks13"/>
    <property type="match status" value="1"/>
</dbReference>
<evidence type="ECO:0000256" key="15">
    <source>
        <dbReference type="ARBA" id="ARBA00052119"/>
    </source>
</evidence>
<dbReference type="RefSeq" id="WP_008843516.1">
    <property type="nucleotide sequence ID" value="NZ_BAEN01000022.1"/>
</dbReference>
<sequence length="3016" mass="332904">MSEDEERFSGFEIAVVGMACRFPGANNADAFWQNLKNGVESIQRFSQQELIALGHDPEVVKQDNFVPAHGAVDFYNQFDAKFFGYTPREAGVMDPQQRLFLELAWEALEDAGYAPNSMQVPVGIFAGTSTNTYLEANVRKNQKVLAAISDFQANVLNQNDFLSTRASYKLGLSGPSFTLQSACSTSLVATHVACQQLISGSCDVALAGGVSITLPVNWGYQYQEGMIYSPDGHCHAFDENASGTLKGDGGGIVVLKRLADAIEDGDHIEAVILGSAVNNDAQAKVGYTAPGLDGQVEVIQTAMLMADVEADSISNIECHGTGTPMGDPIEIAALTKAFGEDVGKQYCAVGSVKTNIGHLDAGAGVAGLIKTVLALKHKTLPPSLNFKRPNPIIQFEKTPFYVNDKCQPWQVDDFPRRGAVSSFGIGGTNAHIIVEETPDDLIHEQTSNDQKSYLIGWSAQSKSSLDAYTQKLIDTFRAKNGRALQDIAFTLNSGREKFEHRRAFICNSKQHALSILTEEKSPELVTGKCSQEESVITFMFPGQGSQYVNMGRDLYQTEPVFKQHVDTCAQLLLPHLEIDIRKVLFPEQIEQSEPAREQLVQTKITQPALFTVGYALAKLWQSKGITANTVVGHSIGEFAAACIAGVFSLEDALRLVTKRGELMQALPAGNMLSVQLPVVDVKPLLNQELSIAAINSPSLCVVSGPTSALTELANRLKEKGVSAKNLNTSHAFHSQMMEPILPEFEQVLRTCSMQVPSIDIVSTVTGDVIDSSTITSVQYWLDNIRQSVNFAGAAQTLLSNAQRVYLECGPGNTLCSLLRSNAEKPANINCINSFRHPLENINDTLFFNAAHAKLWTCGVDLSSELLPSVGRRVSLPTYAFSRKLCWVEPEAEIQVKQSVATTKGVATNKMPFENWFYSPSWQSQPLSASNSSSVKDESWLLLAEDAEPLKMLVACLEQQSVSNITSHLIAEPTDVNLLASLLNDAPTNKFTNVVVIGSQQNVSDENTSVPTGKPFKNLLSVLQILVTKIDFSELTFNYLCHHACSINSQYTTAPERLMPLGLLRSLRAEYEGVNCKFININESHPNLIRILDECRTNDDSLVVNYEIGRRWVQQLQAAQLAPVQADKSKLKIGGTYLITGGLGAMGLALATYIAEHYQANLILVSRAALPESSTDERVSQQIEAVKKLRARGSKVLVFAGDVANPAAMQKLKQETLTQFGSLNGIFHAAGIPGGGIIAMLQDSTVDEVFSSKVHGTWQLCNTFADQPMDFIVLCSSLTSFIDRPGRAEYAAANYYLDGVANTGGYLHPDLNPSKTPIFSINWDAWTGSAMSQDAKAPSADDRIDSVQGVEAFLRCLQSDWPQIVVSTRNLNPFQQLVEENSIASEIIEPAQDNELDSEKLDPSLTSCQRILMGIWQDLLGVDELSLQDNFFELGGDSIVSLQMTSRAAQQGLKITARQVFENQTIAELAALVEDQLGNVEQEQRASTEPSSHTESAIEEPLSAAELVVGETPLTPIQNWFFANNFSYPNQWNLYYQLSAPEQIDAQQLEQLLQVIVLQHDVLRTHFEQQENGWRQIVEGEEHELAFEHIKFNADDFKHKNWSQLLDEHVAKQSASLQLNGGNLYRFVWLKGESDQSVLVLLVHHLLVDIVSFHILVDDINSAWQNLQANKPMLLPPKTASFQAYSTALQTFAKSDLCQQQAKYWQQYSGLQLLGLPVDYDNGRNLVSSAAEYRVTLDAFTTARITKDLVKQGLQAKDVLLAALVLTLGEFSGQSSMLVELEEHGRDSVDELDVSRTLGWFTKAYPAFFTVGSSQHPIATIQQVRDTAQRASDAGLSFGLSTLQTTQSRLSQEEFARPQVVFLYQGNVLQGERNADFAPISVCQASRHSEQERTHLLEFNVWIEQGQAQISVGYSAHCHQLESIEHLLARYQYFAKLLVAPPAQQTQPKLPVQAVSKPVSSPANTVALSYAQERVWFLEQIEENSTLHNKHSILSIEGKLEPQNLHRAINNVVAIHQSLRTTFAKSHSEPVQVIHDQMSVEMPIDKLSNLNQSDMRKQLQAISESEFNQPFDLQTGPLLRLRLLKVSDDKHFLLITIHHIITDAWSMQLLFKQLDSAYQDICAGRTPLAGLNVTQYADFTQWQREYMHSNAVAESLNFWTTKLTALPTRLELPTDRIRPALQTFVGDKADIHLSASLTAKLRGFCASQSVSVYMTMLAVFKILLSKYSGQTDIVVGTPVANRPKGEFESIIGLLVNNLVLRSDLSSNPTCAEFIKAVRSEVLDANEHANVPFEKVVQAVNPERDRSQSPLFQVMMVFMNAPQAASKSNLGNQSELTMHPQEVHNRISEFDLSLYVYEKGNNAKEDSLSAWFEFNTALFDSHRIQAMAEHYSYLLEQLLEDASQSIQALQLSSPTQQQALIEKWQGPAMPLLDSQQNPIELAQLICQNFTRDSGKAALKCGDEALSYAQLQQATSSLAQQLQSLGVGPEVPVAIYIERSIDMLIAMLAVLRAGGCYVPLDPSFPSDRIAYMLGDSQSKLILTTDSLASTLPENQCEILSRPQWNLEKTSELIPSAVSADNLAYIIYTSGSTGLPKGVRVERHNVSNFLLSMAQQPGLQTSDTFVAVTTISFDIHVLELWLPLLVGAHLVIADKQQTTDGNRLLNLLKETSATAMQATPATWSLLLQCGWNAPLKLKVLCGGEPLTNALCQKLLPLVDSLWNMYGPTETCVWSSVQQINNADAQITIGKPIHNTQFYIVDKNMNLLPPGIVGELIIGGTGVVRDYYKRTELTAKQFVVDPINGIKTGKVYRTGDAAMWRADGNVVISGRMDNQIKLRGYRIELGEIESRLREHALIKDAVVAVRGEAENKRLVSWLIAADEETPSNQTLREFLNVNLPDYMLPAAYIWLPEYPMTPNNKIDRKALIEPVFEEHSAAHDDALQSDAERLVAGVFASVLNMTRVGAYDNFFDLGGHSLLSMKVVDKIEAQTGVRIHPGELFQQTVGQIAGMYENAFQIKKN</sequence>
<dbReference type="STRING" id="1127673.GLIP_1057"/>
<dbReference type="EC" id="2.3.1.292" evidence="18"/>
<dbReference type="InterPro" id="IPR014043">
    <property type="entry name" value="Acyl_transferase_dom"/>
</dbReference>
<comment type="catalytic activity">
    <reaction evidence="13">
        <text>17-(4-hydroxyphenyl)heptadecanoyl-[(phenol)carboxyphthiodiolenone synthase] + 2 (S)-methylmalonyl-CoA + 3 malonyl-CoA + 5 NADPH + 10 H(+) = C35-(phenol)carboxyphthiodiolenone-[(phenol)carboxyphthiodiolenone synthase] + 5 CO2 + 5 NADP(+) + 5 CoA + 2 H2O</text>
        <dbReference type="Rhea" id="RHEA:57756"/>
        <dbReference type="Rhea" id="RHEA-COMP:14272"/>
        <dbReference type="Rhea" id="RHEA-COMP:14989"/>
        <dbReference type="ChEBI" id="CHEBI:15377"/>
        <dbReference type="ChEBI" id="CHEBI:15378"/>
        <dbReference type="ChEBI" id="CHEBI:16526"/>
        <dbReference type="ChEBI" id="CHEBI:57287"/>
        <dbReference type="ChEBI" id="CHEBI:57327"/>
        <dbReference type="ChEBI" id="CHEBI:57384"/>
        <dbReference type="ChEBI" id="CHEBI:57783"/>
        <dbReference type="ChEBI" id="CHEBI:58349"/>
        <dbReference type="ChEBI" id="CHEBI:133300"/>
        <dbReference type="ChEBI" id="CHEBI:142259"/>
        <dbReference type="EC" id="2.3.1.292"/>
    </reaction>
</comment>
<dbReference type="PROSITE" id="PS52004">
    <property type="entry name" value="KS3_2"/>
    <property type="match status" value="1"/>
</dbReference>
<dbReference type="Gene3D" id="3.40.50.720">
    <property type="entry name" value="NAD(P)-binding Rossmann-like Domain"/>
    <property type="match status" value="1"/>
</dbReference>
<evidence type="ECO:0000256" key="7">
    <source>
        <dbReference type="ARBA" id="ARBA00022832"/>
    </source>
</evidence>
<dbReference type="InterPro" id="IPR045851">
    <property type="entry name" value="AMP-bd_C_sf"/>
</dbReference>
<dbReference type="SUPFAM" id="SSF51735">
    <property type="entry name" value="NAD(P)-binding Rossmann-fold domains"/>
    <property type="match status" value="1"/>
</dbReference>
<evidence type="ECO:0000256" key="12">
    <source>
        <dbReference type="ARBA" id="ARBA00029443"/>
    </source>
</evidence>
<dbReference type="InterPro" id="IPR020845">
    <property type="entry name" value="AMP-binding_CS"/>
</dbReference>
<dbReference type="InterPro" id="IPR023213">
    <property type="entry name" value="CAT-like_dom_sf"/>
</dbReference>
<dbReference type="CDD" id="cd08953">
    <property type="entry name" value="KR_2_SDR_x"/>
    <property type="match status" value="1"/>
</dbReference>
<dbReference type="InterPro" id="IPR006162">
    <property type="entry name" value="Ppantetheine_attach_site"/>
</dbReference>
<dbReference type="Gene3D" id="3.40.50.1820">
    <property type="entry name" value="alpha/beta hydrolase"/>
    <property type="match status" value="1"/>
</dbReference>
<evidence type="ECO:0000256" key="3">
    <source>
        <dbReference type="ARBA" id="ARBA00006484"/>
    </source>
</evidence>
<evidence type="ECO:0000256" key="2">
    <source>
        <dbReference type="ARBA" id="ARBA00001957"/>
    </source>
</evidence>
<dbReference type="PROSITE" id="PS50075">
    <property type="entry name" value="CARRIER"/>
    <property type="match status" value="2"/>
</dbReference>
<comment type="catalytic activity">
    <reaction evidence="16">
        <text>icosanoyl-[(phenol)carboxyphthiodiolenone synthase] + 2 (S)-methylmalonyl-CoA + 3 malonyl-CoA + 5 NADPH + 10 H(+) = C32-carboxyphthiodiolenone-[(phenol)carboxyphthiodiolenone synthase] + 5 CO2 + 5 NADP(+) + 5 CoA + 2 H2O</text>
        <dbReference type="Rhea" id="RHEA:57748"/>
        <dbReference type="Rhea" id="RHEA-COMP:14985"/>
        <dbReference type="Rhea" id="RHEA-COMP:14986"/>
        <dbReference type="ChEBI" id="CHEBI:15377"/>
        <dbReference type="ChEBI" id="CHEBI:15378"/>
        <dbReference type="ChEBI" id="CHEBI:16526"/>
        <dbReference type="ChEBI" id="CHEBI:57287"/>
        <dbReference type="ChEBI" id="CHEBI:57327"/>
        <dbReference type="ChEBI" id="CHEBI:57384"/>
        <dbReference type="ChEBI" id="CHEBI:57783"/>
        <dbReference type="ChEBI" id="CHEBI:58349"/>
        <dbReference type="ChEBI" id="CHEBI:87848"/>
        <dbReference type="ChEBI" id="CHEBI:142236"/>
        <dbReference type="EC" id="2.3.1.292"/>
    </reaction>
</comment>
<evidence type="ECO:0000313" key="26">
    <source>
        <dbReference type="Proteomes" id="UP000006334"/>
    </source>
</evidence>
<dbReference type="OrthoDB" id="9757559at2"/>
<keyword evidence="7" id="KW-0276">Fatty acid metabolism</keyword>
<reference evidence="25 26" key="1">
    <citation type="journal article" date="2017" name="Antonie Van Leeuwenhoek">
        <title>Rhizobium rhizosphaerae sp. nov., a novel species isolated from rice rhizosphere.</title>
        <authorList>
            <person name="Zhao J.J."/>
            <person name="Zhang J."/>
            <person name="Zhang R.J."/>
            <person name="Zhang C.W."/>
            <person name="Yin H.Q."/>
            <person name="Zhang X.X."/>
        </authorList>
    </citation>
    <scope>NUCLEOTIDE SEQUENCE [LARGE SCALE GENOMIC DNA]</scope>
    <source>
        <strain evidence="25 26">E3</strain>
    </source>
</reference>
<dbReference type="GO" id="GO:0016491">
    <property type="term" value="F:oxidoreductase activity"/>
    <property type="evidence" value="ECO:0007669"/>
    <property type="project" value="UniProtKB-KW"/>
</dbReference>
<dbReference type="InterPro" id="IPR020806">
    <property type="entry name" value="PKS_PP-bd"/>
</dbReference>
<dbReference type="InterPro" id="IPR010071">
    <property type="entry name" value="AA_adenyl_dom"/>
</dbReference>
<dbReference type="Gene3D" id="3.40.47.10">
    <property type="match status" value="1"/>
</dbReference>
<feature type="domain" description="Carrier" evidence="23">
    <location>
        <begin position="2937"/>
        <end position="3014"/>
    </location>
</feature>
<evidence type="ECO:0000256" key="11">
    <source>
        <dbReference type="ARBA" id="ARBA00023268"/>
    </source>
</evidence>
<keyword evidence="10" id="KW-0443">Lipid metabolism</keyword>
<dbReference type="FunFam" id="1.10.1200.10:FF:000005">
    <property type="entry name" value="Nonribosomal peptide synthetase 1"/>
    <property type="match status" value="1"/>
</dbReference>
<feature type="domain" description="Ketosynthase family 3 (KS3)" evidence="24">
    <location>
        <begin position="10"/>
        <end position="436"/>
    </location>
</feature>
<evidence type="ECO:0000256" key="16">
    <source>
        <dbReference type="ARBA" id="ARBA00052745"/>
    </source>
</evidence>
<dbReference type="GO" id="GO:0031177">
    <property type="term" value="F:phosphopantetheine binding"/>
    <property type="evidence" value="ECO:0007669"/>
    <property type="project" value="InterPro"/>
</dbReference>
<dbReference type="CDD" id="cd12116">
    <property type="entry name" value="A_NRPS_Ta1_like"/>
    <property type="match status" value="1"/>
</dbReference>
<dbReference type="Pfam" id="PF00109">
    <property type="entry name" value="ketoacyl-synt"/>
    <property type="match status" value="1"/>
</dbReference>
<evidence type="ECO:0000256" key="1">
    <source>
        <dbReference type="ARBA" id="ARBA00001937"/>
    </source>
</evidence>
<evidence type="ECO:0000256" key="22">
    <source>
        <dbReference type="ARBA" id="ARBA00084020"/>
    </source>
</evidence>
<dbReference type="Gene3D" id="3.30.70.3290">
    <property type="match status" value="1"/>
</dbReference>
<dbReference type="SMART" id="SM00825">
    <property type="entry name" value="PKS_KS"/>
    <property type="match status" value="1"/>
</dbReference>
<dbReference type="CDD" id="cd19531">
    <property type="entry name" value="LCL_NRPS-like"/>
    <property type="match status" value="1"/>
</dbReference>
<dbReference type="Gene3D" id="3.30.559.10">
    <property type="entry name" value="Chloramphenicol acetyltransferase-like domain"/>
    <property type="match status" value="2"/>
</dbReference>
<comment type="similarity">
    <text evidence="3">Belongs to the short-chain dehydrogenases/reductases (SDR) family.</text>
</comment>
<dbReference type="InterPro" id="IPR020841">
    <property type="entry name" value="PKS_Beta-ketoAc_synthase_dom"/>
</dbReference>
<dbReference type="Gene3D" id="3.40.366.10">
    <property type="entry name" value="Malonyl-Coenzyme A Acyl Carrier Protein, domain 2"/>
    <property type="match status" value="1"/>
</dbReference>
<dbReference type="Pfam" id="PF22621">
    <property type="entry name" value="CurL-like_PKS_C"/>
    <property type="match status" value="1"/>
</dbReference>
<proteinExistence type="inferred from homology"/>
<dbReference type="SMART" id="SM00823">
    <property type="entry name" value="PKS_PP"/>
    <property type="match status" value="2"/>
</dbReference>
<dbReference type="Pfam" id="PF08659">
    <property type="entry name" value="KR"/>
    <property type="match status" value="1"/>
</dbReference>
<evidence type="ECO:0000256" key="19">
    <source>
        <dbReference type="ARBA" id="ARBA00073623"/>
    </source>
</evidence>
<dbReference type="Gene3D" id="3.30.70.250">
    <property type="entry name" value="Malonyl-CoA ACP transacylase, ACP-binding"/>
    <property type="match status" value="1"/>
</dbReference>
<dbReference type="PANTHER" id="PTHR43775:SF51">
    <property type="entry name" value="INACTIVE PHENOLPHTHIOCEROL SYNTHESIS POLYKETIDE SYNTHASE TYPE I PKS1-RELATED"/>
    <property type="match status" value="1"/>
</dbReference>
<dbReference type="SUPFAM" id="SSF53901">
    <property type="entry name" value="Thiolase-like"/>
    <property type="match status" value="1"/>
</dbReference>
<dbReference type="Proteomes" id="UP000006334">
    <property type="component" value="Unassembled WGS sequence"/>
</dbReference>
<evidence type="ECO:0000256" key="14">
    <source>
        <dbReference type="ARBA" id="ARBA00051971"/>
    </source>
</evidence>
<evidence type="ECO:0000256" key="13">
    <source>
        <dbReference type="ARBA" id="ARBA00050973"/>
    </source>
</evidence>
<keyword evidence="5" id="KW-0597">Phosphoprotein</keyword>
<evidence type="ECO:0000256" key="21">
    <source>
        <dbReference type="ARBA" id="ARBA00078169"/>
    </source>
</evidence>
<dbReference type="InterPro" id="IPR029058">
    <property type="entry name" value="AB_hydrolase_fold"/>
</dbReference>
<organism evidence="25 26">
    <name type="scientific">Aliiglaciecola lipolytica E3</name>
    <dbReference type="NCBI Taxonomy" id="1127673"/>
    <lineage>
        <taxon>Bacteria</taxon>
        <taxon>Pseudomonadati</taxon>
        <taxon>Pseudomonadota</taxon>
        <taxon>Gammaproteobacteria</taxon>
        <taxon>Alteromonadales</taxon>
        <taxon>Alteromonadaceae</taxon>
        <taxon>Aliiglaciecola</taxon>
    </lineage>
</organism>
<dbReference type="Gene3D" id="3.40.50.980">
    <property type="match status" value="2"/>
</dbReference>
<dbReference type="GO" id="GO:0034081">
    <property type="term" value="C:polyketide synthase complex"/>
    <property type="evidence" value="ECO:0007669"/>
    <property type="project" value="UniProtKB-ARBA"/>
</dbReference>
<dbReference type="Pfam" id="PF00668">
    <property type="entry name" value="Condensation"/>
    <property type="match status" value="2"/>
</dbReference>
<name>K6WZ20_9ALTE</name>
<dbReference type="SUPFAM" id="SSF55048">
    <property type="entry name" value="Probable ACP-binding domain of malonyl-CoA ACP transacylase"/>
    <property type="match status" value="1"/>
</dbReference>
<dbReference type="InterPro" id="IPR016039">
    <property type="entry name" value="Thiolase-like"/>
</dbReference>
<dbReference type="SUPFAM" id="SSF56801">
    <property type="entry name" value="Acetyl-CoA synthetase-like"/>
    <property type="match status" value="1"/>
</dbReference>
<evidence type="ECO:0000256" key="18">
    <source>
        <dbReference type="ARBA" id="ARBA00066974"/>
    </source>
</evidence>
<dbReference type="InterPro" id="IPR036291">
    <property type="entry name" value="NAD(P)-bd_dom_sf"/>
</dbReference>
<protein>
    <recommendedName>
        <fullName evidence="19">Phenolphthiocerol/phthiocerol polyketide synthase subunit E</fullName>
        <ecNumber evidence="18">2.3.1.292</ecNumber>
    </recommendedName>
    <alternativeName>
        <fullName evidence="21">(Phenol)carboxyphthiodiolenone synthase subunit E</fullName>
    </alternativeName>
    <alternativeName>
        <fullName evidence="22">Beta-ketoacyl-acyl-carrier-protein synthase I</fullName>
    </alternativeName>
    <alternativeName>
        <fullName evidence="20">Phthiocerol synthesis polyketide synthase type I PpsE</fullName>
    </alternativeName>
</protein>
<dbReference type="GO" id="GO:0004312">
    <property type="term" value="F:fatty acid synthase activity"/>
    <property type="evidence" value="ECO:0007669"/>
    <property type="project" value="TreeGrafter"/>
</dbReference>
<keyword evidence="26" id="KW-1185">Reference proteome</keyword>
<comment type="caution">
    <text evidence="25">The sequence shown here is derived from an EMBL/GenBank/DDBJ whole genome shotgun (WGS) entry which is preliminary data.</text>
</comment>
<dbReference type="eggNOG" id="COG3321">
    <property type="taxonomic scope" value="Bacteria"/>
</dbReference>
<dbReference type="EMBL" id="BAEN01000022">
    <property type="protein sequence ID" value="GAC13699.1"/>
    <property type="molecule type" value="Genomic_DNA"/>
</dbReference>
<evidence type="ECO:0000256" key="8">
    <source>
        <dbReference type="ARBA" id="ARBA00022857"/>
    </source>
</evidence>
<accession>K6WZ20</accession>
<dbReference type="InterPro" id="IPR016035">
    <property type="entry name" value="Acyl_Trfase/lysoPLipase"/>
</dbReference>
<dbReference type="Gene3D" id="3.30.559.30">
    <property type="entry name" value="Nonribosomal peptide synthetase, condensation domain"/>
    <property type="match status" value="2"/>
</dbReference>
<dbReference type="SUPFAM" id="SSF52777">
    <property type="entry name" value="CoA-dependent acyltransferases"/>
    <property type="match status" value="4"/>
</dbReference>
<comment type="catalytic activity">
    <reaction evidence="15">
        <text>docosanoyl-[(phenol)carboxyphthiodiolenone synthase] + 2 (S)-methylmalonyl-CoA + 3 malonyl-CoA + 5 NADPH + 10 H(+) = C34-carboxyphthiodiolenone-[(phenol)carboxyphthiodiolenone synthase] + 5 CO2 + 5 NADP(+) + 5 CoA + 2 H2O</text>
        <dbReference type="Rhea" id="RHEA:57752"/>
        <dbReference type="Rhea" id="RHEA-COMP:14987"/>
        <dbReference type="Rhea" id="RHEA-COMP:14988"/>
        <dbReference type="ChEBI" id="CHEBI:15377"/>
        <dbReference type="ChEBI" id="CHEBI:15378"/>
        <dbReference type="ChEBI" id="CHEBI:16526"/>
        <dbReference type="ChEBI" id="CHEBI:57287"/>
        <dbReference type="ChEBI" id="CHEBI:57327"/>
        <dbReference type="ChEBI" id="CHEBI:57384"/>
        <dbReference type="ChEBI" id="CHEBI:57783"/>
        <dbReference type="ChEBI" id="CHEBI:58349"/>
        <dbReference type="ChEBI" id="CHEBI:142237"/>
        <dbReference type="ChEBI" id="CHEBI:142238"/>
        <dbReference type="EC" id="2.3.1.292"/>
    </reaction>
</comment>
<dbReference type="SUPFAM" id="SSF52151">
    <property type="entry name" value="FabD/lysophospholipase-like"/>
    <property type="match status" value="1"/>
</dbReference>
<dbReference type="Pfam" id="PF02801">
    <property type="entry name" value="Ketoacyl-synt_C"/>
    <property type="match status" value="1"/>
</dbReference>
<comment type="similarity">
    <text evidence="12">In the C-terminal section; belongs to the NRP synthetase family.</text>
</comment>
<comment type="function">
    <text evidence="17">Part of the PpsABCDE complex involved in the biosynthesis of the lipid core common to phthiocerols and phenolphthiocerols by successive additions of malonyl-CoA or methylmalonyl-CoA extender units. PpsA can accept as substrate the activated forms of either icosanoyl (C20), docosanoyl (C22) or lignoceroyl (C24) groups from FadD26, or a (4-hydroxyphenyl)-C17 or (4-hydroxyphenyl)-C19 fatty acyl from FadD29. PpsA initiates the biosynthesis and extends its substrate using a malonyl-CoA extender unit. The PpsB and PpsC proteins add the second and third malonyl-CoA extender units. PpsD adds an (R)-methylmalonyl unit and PpsE adds a second (R)-methylmalonyl unit. The incorporation of the methylmalonyl units results in formation of two branched methyl groups in the elongated product.</text>
</comment>
<dbReference type="Gene3D" id="1.10.1200.10">
    <property type="entry name" value="ACP-like"/>
    <property type="match status" value="1"/>
</dbReference>
<keyword evidence="11" id="KW-0511">Multifunctional enzyme</keyword>
<dbReference type="Gene3D" id="3.30.300.30">
    <property type="match status" value="1"/>
</dbReference>
<dbReference type="NCBIfam" id="TIGR01733">
    <property type="entry name" value="AA-adenyl-dom"/>
    <property type="match status" value="1"/>
</dbReference>
<keyword evidence="4" id="KW-0596">Phosphopantetheine</keyword>
<dbReference type="eggNOG" id="COG1020">
    <property type="taxonomic scope" value="Bacteria"/>
</dbReference>
<feature type="domain" description="Carrier" evidence="23">
    <location>
        <begin position="1402"/>
        <end position="1476"/>
    </location>
</feature>
<dbReference type="Pfam" id="PF00501">
    <property type="entry name" value="AMP-binding"/>
    <property type="match status" value="1"/>
</dbReference>
<comment type="cofactor">
    <cofactor evidence="1">
        <name>NADP(+)</name>
        <dbReference type="ChEBI" id="CHEBI:58349"/>
    </cofactor>
</comment>
<dbReference type="InterPro" id="IPR016036">
    <property type="entry name" value="Malonyl_transacylase_ACP-bd"/>
</dbReference>
<evidence type="ECO:0000259" key="24">
    <source>
        <dbReference type="PROSITE" id="PS52004"/>
    </source>
</evidence>
<dbReference type="InterPro" id="IPR014030">
    <property type="entry name" value="Ketoacyl_synth_N"/>
</dbReference>
<keyword evidence="9" id="KW-0560">Oxidoreductase</keyword>
<dbReference type="SMART" id="SM00822">
    <property type="entry name" value="PKS_KR"/>
    <property type="match status" value="1"/>
</dbReference>
<evidence type="ECO:0000256" key="6">
    <source>
        <dbReference type="ARBA" id="ARBA00022679"/>
    </source>
</evidence>
<dbReference type="InterPro" id="IPR050091">
    <property type="entry name" value="PKS_NRPS_Biosynth_Enz"/>
</dbReference>
<dbReference type="Gene3D" id="2.30.38.10">
    <property type="entry name" value="Luciferase, Domain 3"/>
    <property type="match status" value="1"/>
</dbReference>
<dbReference type="SUPFAM" id="SSF47336">
    <property type="entry name" value="ACP-like"/>
    <property type="match status" value="2"/>
</dbReference>
<dbReference type="InterPro" id="IPR013968">
    <property type="entry name" value="PKS_KR"/>
</dbReference>
<dbReference type="Pfam" id="PF00550">
    <property type="entry name" value="PP-binding"/>
    <property type="match status" value="2"/>
</dbReference>
<evidence type="ECO:0000256" key="9">
    <source>
        <dbReference type="ARBA" id="ARBA00023002"/>
    </source>
</evidence>
<evidence type="ECO:0000256" key="5">
    <source>
        <dbReference type="ARBA" id="ARBA00022553"/>
    </source>
</evidence>
<comment type="cofactor">
    <cofactor evidence="2">
        <name>pantetheine 4'-phosphate</name>
        <dbReference type="ChEBI" id="CHEBI:47942"/>
    </cofactor>
</comment>
<dbReference type="InterPro" id="IPR001227">
    <property type="entry name" value="Ac_transferase_dom_sf"/>
</dbReference>
<evidence type="ECO:0000256" key="17">
    <source>
        <dbReference type="ARBA" id="ARBA00058455"/>
    </source>
</evidence>
<keyword evidence="6" id="KW-0808">Transferase</keyword>
<dbReference type="InterPro" id="IPR009081">
    <property type="entry name" value="PP-bd_ACP"/>
</dbReference>
<dbReference type="InterPro" id="IPR057326">
    <property type="entry name" value="KR_dom"/>
</dbReference>
<dbReference type="PROSITE" id="PS00455">
    <property type="entry name" value="AMP_BINDING"/>
    <property type="match status" value="1"/>
</dbReference>
<dbReference type="InterPro" id="IPR000873">
    <property type="entry name" value="AMP-dep_synth/lig_dom"/>
</dbReference>
<dbReference type="SMART" id="SM00827">
    <property type="entry name" value="PKS_AT"/>
    <property type="match status" value="1"/>
</dbReference>
<comment type="catalytic activity">
    <reaction evidence="14">
        <text>19-(4-hydroxyphenyl)nonadecanoyl-[(phenol)carboxyphthiodiolenone synthase] + 2 (S)-methylmalonyl-CoA + 3 malonyl-CoA + 5 NADPH + 10 H(+) = C37-(phenol)carboxyphthiodiolenone-[(phenol)carboxyphthiodiolenone synthase] + 5 CO2 + 5 NADP(+) + 5 CoA + 2 H2O</text>
        <dbReference type="Rhea" id="RHEA:57760"/>
        <dbReference type="Rhea" id="RHEA-COMP:14273"/>
        <dbReference type="Rhea" id="RHEA-COMP:14990"/>
        <dbReference type="ChEBI" id="CHEBI:15377"/>
        <dbReference type="ChEBI" id="CHEBI:15378"/>
        <dbReference type="ChEBI" id="CHEBI:16526"/>
        <dbReference type="ChEBI" id="CHEBI:57287"/>
        <dbReference type="ChEBI" id="CHEBI:57327"/>
        <dbReference type="ChEBI" id="CHEBI:57384"/>
        <dbReference type="ChEBI" id="CHEBI:57783"/>
        <dbReference type="ChEBI" id="CHEBI:58349"/>
        <dbReference type="ChEBI" id="CHEBI:133301"/>
        <dbReference type="ChEBI" id="CHEBI:142260"/>
        <dbReference type="EC" id="2.3.1.292"/>
    </reaction>
</comment>
<dbReference type="GO" id="GO:0006633">
    <property type="term" value="P:fatty acid biosynthetic process"/>
    <property type="evidence" value="ECO:0007669"/>
    <property type="project" value="TreeGrafter"/>
</dbReference>
<dbReference type="InterPro" id="IPR036736">
    <property type="entry name" value="ACP-like_sf"/>
</dbReference>
<dbReference type="PROSITE" id="PS00012">
    <property type="entry name" value="PHOSPHOPANTETHEINE"/>
    <property type="match status" value="2"/>
</dbReference>
<evidence type="ECO:0000256" key="20">
    <source>
        <dbReference type="ARBA" id="ARBA00075053"/>
    </source>
</evidence>